<dbReference type="Gene3D" id="1.10.150.240">
    <property type="entry name" value="Putative phosphatase, domain 2"/>
    <property type="match status" value="1"/>
</dbReference>
<dbReference type="InterPro" id="IPR050155">
    <property type="entry name" value="HAD-like_hydrolase_sf"/>
</dbReference>
<dbReference type="SUPFAM" id="SSF56784">
    <property type="entry name" value="HAD-like"/>
    <property type="match status" value="1"/>
</dbReference>
<dbReference type="PRINTS" id="PR00413">
    <property type="entry name" value="HADHALOGNASE"/>
</dbReference>
<dbReference type="EMBL" id="NWUF01000001">
    <property type="protein sequence ID" value="PCE44074.1"/>
    <property type="molecule type" value="Genomic_DNA"/>
</dbReference>
<organism evidence="11 12">
    <name type="scientific">Rhizorhabdus dicambivorans</name>
    <dbReference type="NCBI Taxonomy" id="1850238"/>
    <lineage>
        <taxon>Bacteria</taxon>
        <taxon>Pseudomonadati</taxon>
        <taxon>Pseudomonadota</taxon>
        <taxon>Alphaproteobacteria</taxon>
        <taxon>Sphingomonadales</taxon>
        <taxon>Sphingomonadaceae</taxon>
        <taxon>Rhizorhabdus</taxon>
    </lineage>
</organism>
<feature type="active site" description="Nucleophile" evidence="10">
    <location>
        <position position="17"/>
    </location>
</feature>
<dbReference type="EC" id="3.1.3.18" evidence="5 10"/>
<protein>
    <recommendedName>
        <fullName evidence="5 10">Phosphoglycolate phosphatase</fullName>
        <shortName evidence="10">PGP</shortName>
        <shortName evidence="10">PGPase</shortName>
        <ecNumber evidence="5 10">3.1.3.18</ecNumber>
    </recommendedName>
</protein>
<keyword evidence="12" id="KW-1185">Reference proteome</keyword>
<dbReference type="InterPro" id="IPR036412">
    <property type="entry name" value="HAD-like_sf"/>
</dbReference>
<evidence type="ECO:0000256" key="8">
    <source>
        <dbReference type="ARBA" id="ARBA00022842"/>
    </source>
</evidence>
<dbReference type="InterPro" id="IPR023214">
    <property type="entry name" value="HAD_sf"/>
</dbReference>
<dbReference type="InterPro" id="IPR023198">
    <property type="entry name" value="PGP-like_dom2"/>
</dbReference>
<gene>
    <name evidence="11" type="primary">gph</name>
    <name evidence="11" type="ORF">COO09_00020</name>
</gene>
<dbReference type="NCBIfam" id="TIGR01549">
    <property type="entry name" value="HAD-SF-IA-v1"/>
    <property type="match status" value="1"/>
</dbReference>
<comment type="pathway">
    <text evidence="3 10">Organic acid metabolism; glycolate biosynthesis; glycolate from 2-phosphoglycolate: step 1/1.</text>
</comment>
<evidence type="ECO:0000256" key="3">
    <source>
        <dbReference type="ARBA" id="ARBA00004818"/>
    </source>
</evidence>
<dbReference type="Proteomes" id="UP000218934">
    <property type="component" value="Unassembled WGS sequence"/>
</dbReference>
<dbReference type="InterPro" id="IPR037512">
    <property type="entry name" value="PGPase_prok"/>
</dbReference>
<sequence length="465" mass="51080">MERAMPADFPFDVVAFDLDGTLADTAPDLTAALNHALGVLGRPPVPAGDVRHMVGHGARALLQKGLAATGEMTEALVDQGFPIFIDYYLDHIADGSTIFPGLNEALDRLSARGVKLAVCTNKQEKLALRCLDELGWGSRFDAVIGGDTLPVRKPDPAPLFEAIARCGGGRAAYVGDSITDTDTGRNANIPTVAVSFGFSDRPVEQLDATALIDHFDDLIPTLERLGEDESWLSCPICGSNKFVPRLQRGYVHCEACGSNERARLLWMMLGKHGLLMPGKRVLHFAPERSTAERFHALWGDGYEAVDIDPALYEFAPNIRKIDLVRDAARLPSDHYDAIIHSHVMEHIPCNITAILYHLHRALKPDGKQVCCIPVIRGGCWSEDLGPLTHQEAVARFGQEDHVRTFGADDIQLTLGMIFALPDPYDLTTEFDVATLIRNNIPRINWRGWSPNSVLVLEKSDLLLRS</sequence>
<keyword evidence="6 10" id="KW-0479">Metal-binding</keyword>
<dbReference type="GO" id="GO:0006281">
    <property type="term" value="P:DNA repair"/>
    <property type="evidence" value="ECO:0007669"/>
    <property type="project" value="TreeGrafter"/>
</dbReference>
<accession>A0A2A4G229</accession>
<dbReference type="UniPathway" id="UPA00865">
    <property type="reaction ID" value="UER00834"/>
</dbReference>
<dbReference type="HAMAP" id="MF_00495">
    <property type="entry name" value="GPH_hydrolase_bact"/>
    <property type="match status" value="1"/>
</dbReference>
<dbReference type="SFLD" id="SFLDG01129">
    <property type="entry name" value="C1.5:_HAD__Beta-PGM__Phosphata"/>
    <property type="match status" value="1"/>
</dbReference>
<feature type="binding site" evidence="10">
    <location>
        <position position="176"/>
    </location>
    <ligand>
        <name>Mg(2+)</name>
        <dbReference type="ChEBI" id="CHEBI:18420"/>
    </ligand>
</feature>
<evidence type="ECO:0000256" key="6">
    <source>
        <dbReference type="ARBA" id="ARBA00022723"/>
    </source>
</evidence>
<dbReference type="SFLD" id="SFLDS00003">
    <property type="entry name" value="Haloacid_Dehalogenase"/>
    <property type="match status" value="1"/>
</dbReference>
<dbReference type="Gene3D" id="3.40.50.1000">
    <property type="entry name" value="HAD superfamily/HAD-like"/>
    <property type="match status" value="1"/>
</dbReference>
<dbReference type="SUPFAM" id="SSF53335">
    <property type="entry name" value="S-adenosyl-L-methionine-dependent methyltransferases"/>
    <property type="match status" value="1"/>
</dbReference>
<reference evidence="11 12" key="1">
    <citation type="submission" date="2017-09" db="EMBL/GenBank/DDBJ databases">
        <title>The Catabolism of 3,6-Dichlorosalicylic acid is Initiated by the Cytochrome P450 Monooxygenase DsmABC in Rhizorhabdus dicambivorans Ndbn-20.</title>
        <authorList>
            <person name="Na L."/>
        </authorList>
    </citation>
    <scope>NUCLEOTIDE SEQUENCE [LARGE SCALE GENOMIC DNA]</scope>
    <source>
        <strain evidence="11 12">Ndbn-20m</strain>
    </source>
</reference>
<comment type="catalytic activity">
    <reaction evidence="1 10">
        <text>2-phosphoglycolate + H2O = glycolate + phosphate</text>
        <dbReference type="Rhea" id="RHEA:14369"/>
        <dbReference type="ChEBI" id="CHEBI:15377"/>
        <dbReference type="ChEBI" id="CHEBI:29805"/>
        <dbReference type="ChEBI" id="CHEBI:43474"/>
        <dbReference type="ChEBI" id="CHEBI:58033"/>
        <dbReference type="EC" id="3.1.3.18"/>
    </reaction>
</comment>
<evidence type="ECO:0000256" key="1">
    <source>
        <dbReference type="ARBA" id="ARBA00000830"/>
    </source>
</evidence>
<evidence type="ECO:0000313" key="12">
    <source>
        <dbReference type="Proteomes" id="UP000218934"/>
    </source>
</evidence>
<evidence type="ECO:0000256" key="2">
    <source>
        <dbReference type="ARBA" id="ARBA00001946"/>
    </source>
</evidence>
<keyword evidence="9 10" id="KW-0119">Carbohydrate metabolism</keyword>
<name>A0A2A4G229_9SPHN</name>
<dbReference type="PANTHER" id="PTHR43434">
    <property type="entry name" value="PHOSPHOGLYCOLATE PHOSPHATASE"/>
    <property type="match status" value="1"/>
</dbReference>
<dbReference type="CDD" id="cd02440">
    <property type="entry name" value="AdoMet_MTases"/>
    <property type="match status" value="1"/>
</dbReference>
<dbReference type="InterPro" id="IPR041492">
    <property type="entry name" value="HAD_2"/>
</dbReference>
<dbReference type="KEGG" id="rdi:CMV14_10635"/>
<dbReference type="Pfam" id="PF13489">
    <property type="entry name" value="Methyltransf_23"/>
    <property type="match status" value="1"/>
</dbReference>
<evidence type="ECO:0000256" key="5">
    <source>
        <dbReference type="ARBA" id="ARBA00013078"/>
    </source>
</evidence>
<keyword evidence="8 10" id="KW-0460">Magnesium</keyword>
<dbReference type="GO" id="GO:0005975">
    <property type="term" value="P:carbohydrate metabolic process"/>
    <property type="evidence" value="ECO:0007669"/>
    <property type="project" value="InterPro"/>
</dbReference>
<dbReference type="GO" id="GO:0005829">
    <property type="term" value="C:cytosol"/>
    <property type="evidence" value="ECO:0007669"/>
    <property type="project" value="TreeGrafter"/>
</dbReference>
<dbReference type="AlphaFoldDB" id="A0A2A4G229"/>
<dbReference type="GO" id="GO:0008967">
    <property type="term" value="F:phosphoglycolate phosphatase activity"/>
    <property type="evidence" value="ECO:0007669"/>
    <property type="project" value="UniProtKB-UniRule"/>
</dbReference>
<dbReference type="Pfam" id="PF13419">
    <property type="entry name" value="HAD_2"/>
    <property type="match status" value="1"/>
</dbReference>
<dbReference type="PANTHER" id="PTHR43434:SF1">
    <property type="entry name" value="PHOSPHOGLYCOLATE PHOSPHATASE"/>
    <property type="match status" value="1"/>
</dbReference>
<feature type="binding site" evidence="10">
    <location>
        <position position="17"/>
    </location>
    <ligand>
        <name>Mg(2+)</name>
        <dbReference type="ChEBI" id="CHEBI:18420"/>
    </ligand>
</feature>
<dbReference type="GO" id="GO:0046295">
    <property type="term" value="P:glycolate biosynthetic process"/>
    <property type="evidence" value="ECO:0007669"/>
    <property type="project" value="UniProtKB-UniRule"/>
</dbReference>
<feature type="binding site" evidence="10">
    <location>
        <position position="19"/>
    </location>
    <ligand>
        <name>Mg(2+)</name>
        <dbReference type="ChEBI" id="CHEBI:18420"/>
    </ligand>
</feature>
<dbReference type="InterPro" id="IPR029063">
    <property type="entry name" value="SAM-dependent_MTases_sf"/>
</dbReference>
<dbReference type="Gene3D" id="3.40.50.150">
    <property type="entry name" value="Vaccinia Virus protein VP39"/>
    <property type="match status" value="1"/>
</dbReference>
<dbReference type="InterPro" id="IPR006439">
    <property type="entry name" value="HAD-SF_hydro_IA"/>
</dbReference>
<dbReference type="GO" id="GO:0046872">
    <property type="term" value="F:metal ion binding"/>
    <property type="evidence" value="ECO:0007669"/>
    <property type="project" value="UniProtKB-KW"/>
</dbReference>
<comment type="similarity">
    <text evidence="4 10">Belongs to the HAD-like hydrolase superfamily. CbbY/CbbZ/Gph/YieH family.</text>
</comment>
<evidence type="ECO:0000313" key="11">
    <source>
        <dbReference type="EMBL" id="PCE44074.1"/>
    </source>
</evidence>
<comment type="caution">
    <text evidence="11">The sequence shown here is derived from an EMBL/GenBank/DDBJ whole genome shotgun (WGS) entry which is preliminary data.</text>
</comment>
<comment type="function">
    <text evidence="10">Specifically catalyzes the dephosphorylation of 2-phosphoglycolate. Is involved in the dissimilation of the intracellular 2-phosphoglycolate formed during the DNA repair of 3'-phosphoglycolate ends, a major class of DNA lesions induced by oxidative stress.</text>
</comment>
<evidence type="ECO:0000256" key="10">
    <source>
        <dbReference type="HAMAP-Rule" id="MF_00495"/>
    </source>
</evidence>
<dbReference type="OrthoDB" id="9793014at2"/>
<comment type="cofactor">
    <cofactor evidence="2 10">
        <name>Mg(2+)</name>
        <dbReference type="ChEBI" id="CHEBI:18420"/>
    </cofactor>
</comment>
<evidence type="ECO:0000256" key="9">
    <source>
        <dbReference type="ARBA" id="ARBA00023277"/>
    </source>
</evidence>
<evidence type="ECO:0000256" key="4">
    <source>
        <dbReference type="ARBA" id="ARBA00006171"/>
    </source>
</evidence>
<evidence type="ECO:0000256" key="7">
    <source>
        <dbReference type="ARBA" id="ARBA00022801"/>
    </source>
</evidence>
<proteinExistence type="inferred from homology"/>
<keyword evidence="7 10" id="KW-0378">Hydrolase</keyword>